<reference evidence="1 2" key="1">
    <citation type="submission" date="2019-03" db="EMBL/GenBank/DDBJ databases">
        <title>Genomic Encyclopedia of Type Strains, Phase IV (KMG-IV): sequencing the most valuable type-strain genomes for metagenomic binning, comparative biology and taxonomic classification.</title>
        <authorList>
            <person name="Goeker M."/>
        </authorList>
    </citation>
    <scope>NUCLEOTIDE SEQUENCE [LARGE SCALE GENOMIC DNA]</scope>
    <source>
        <strain evidence="1 2">DSM 101</strain>
    </source>
</reference>
<comment type="caution">
    <text evidence="1">The sequence shown here is derived from an EMBL/GenBank/DDBJ whole genome shotgun (WGS) entry which is preliminary data.</text>
</comment>
<dbReference type="AlphaFoldDB" id="A0A4R1I656"/>
<organism evidence="1 2">
    <name type="scientific">Ancylobacter aquaticus</name>
    <dbReference type="NCBI Taxonomy" id="100"/>
    <lineage>
        <taxon>Bacteria</taxon>
        <taxon>Pseudomonadati</taxon>
        <taxon>Pseudomonadota</taxon>
        <taxon>Alphaproteobacteria</taxon>
        <taxon>Hyphomicrobiales</taxon>
        <taxon>Xanthobacteraceae</taxon>
        <taxon>Ancylobacter</taxon>
    </lineage>
</organism>
<accession>A0A4R1I656</accession>
<name>A0A4R1I656_ANCAQ</name>
<gene>
    <name evidence="1" type="ORF">EV667_2975</name>
</gene>
<dbReference type="EMBL" id="SMFY01000002">
    <property type="protein sequence ID" value="TCK28960.1"/>
    <property type="molecule type" value="Genomic_DNA"/>
</dbReference>
<evidence type="ECO:0000313" key="2">
    <source>
        <dbReference type="Proteomes" id="UP000295030"/>
    </source>
</evidence>
<keyword evidence="2" id="KW-1185">Reference proteome</keyword>
<sequence>MPEFARSVFINCPFDEEFEPILQAMLFCITYLGFTPRISTESGDSGAVRLDKIRKLIEESKYSIHDLSRIEARRRGEHFRLNMPFELGLDYGCRQFSGGEHRSKRILILEEKPYRYQAAISDLAGCDIQSHAGHFGTAVRKVRNWLVSDADIRADGATRILAAYEDFQTWYYEQQLAAGFSERDIRDYPTAELLVAMKRWVNLQRAP</sequence>
<dbReference type="RefSeq" id="WP_131836053.1">
    <property type="nucleotide sequence ID" value="NZ_SMFY01000002.1"/>
</dbReference>
<dbReference type="OrthoDB" id="7596615at2"/>
<evidence type="ECO:0000313" key="1">
    <source>
        <dbReference type="EMBL" id="TCK28960.1"/>
    </source>
</evidence>
<proteinExistence type="predicted"/>
<protein>
    <submittedName>
        <fullName evidence="1">Uncharacterized protein</fullName>
    </submittedName>
</protein>
<dbReference type="Proteomes" id="UP000295030">
    <property type="component" value="Unassembled WGS sequence"/>
</dbReference>